<dbReference type="EMBL" id="CAMXCT030006805">
    <property type="protein sequence ID" value="CAL4807673.1"/>
    <property type="molecule type" value="Genomic_DNA"/>
</dbReference>
<dbReference type="PANTHER" id="PTHR48100">
    <property type="entry name" value="BROAD-SPECIFICITY PHOSPHATASE YOR283W-RELATED"/>
    <property type="match status" value="1"/>
</dbReference>
<proteinExistence type="predicted"/>
<evidence type="ECO:0000313" key="3">
    <source>
        <dbReference type="EMBL" id="CAL4807673.1"/>
    </source>
</evidence>
<reference evidence="2" key="1">
    <citation type="submission" date="2022-10" db="EMBL/GenBank/DDBJ databases">
        <authorList>
            <person name="Chen Y."/>
            <person name="Dougan E. K."/>
            <person name="Chan C."/>
            <person name="Rhodes N."/>
            <person name="Thang M."/>
        </authorList>
    </citation>
    <scope>NUCLEOTIDE SEQUENCE</scope>
</reference>
<dbReference type="SUPFAM" id="SSF53254">
    <property type="entry name" value="Phosphoglycerate mutase-like"/>
    <property type="match status" value="1"/>
</dbReference>
<feature type="compositionally biased region" description="Polar residues" evidence="1">
    <location>
        <begin position="48"/>
        <end position="57"/>
    </location>
</feature>
<dbReference type="AlphaFoldDB" id="A0A9P1M424"/>
<gene>
    <name evidence="2" type="ORF">C1SCF055_LOCUS44781</name>
</gene>
<sequence>MAWDKHQLRCEQNDLPNQPAKAPEVLEAPPASAPRRPKALTDPVGVVGSSQAAPSTSAKRKTLRLLVVRHGESANRTTSNKCPDPGLSEKGHRQAAALAQRLLEFEKEAAAGHLRILCSPMLRCLETIRPALELLPALPHGSCICHGACYEHGCAGRSFPGTPADEIVERFPQFLATGFSAEGWDYGGQSDKESSQECAIRAKSVVHMLRQSMEELWESSNGSSPVLILMGHQTLGDLLLHLLLEGDCKEWQYGTPKYKLKNASISELHVNPNGQVTAKDISSDYHVSGIR</sequence>
<name>A0A9P1M424_9DINO</name>
<evidence type="ECO:0000313" key="4">
    <source>
        <dbReference type="Proteomes" id="UP001152797"/>
    </source>
</evidence>
<dbReference type="GO" id="GO:0005737">
    <property type="term" value="C:cytoplasm"/>
    <property type="evidence" value="ECO:0007669"/>
    <property type="project" value="TreeGrafter"/>
</dbReference>
<reference evidence="3 4" key="2">
    <citation type="submission" date="2024-05" db="EMBL/GenBank/DDBJ databases">
        <authorList>
            <person name="Chen Y."/>
            <person name="Shah S."/>
            <person name="Dougan E. K."/>
            <person name="Thang M."/>
            <person name="Chan C."/>
        </authorList>
    </citation>
    <scope>NUCLEOTIDE SEQUENCE [LARGE SCALE GENOMIC DNA]</scope>
</reference>
<comment type="caution">
    <text evidence="2">The sequence shown here is derived from an EMBL/GenBank/DDBJ whole genome shotgun (WGS) entry which is preliminary data.</text>
</comment>
<dbReference type="OrthoDB" id="427150at2759"/>
<dbReference type="PANTHER" id="PTHR48100:SF1">
    <property type="entry name" value="HISTIDINE PHOSPHATASE FAMILY PROTEIN-RELATED"/>
    <property type="match status" value="1"/>
</dbReference>
<dbReference type="EMBL" id="CAMXCT010006805">
    <property type="protein sequence ID" value="CAI4020361.1"/>
    <property type="molecule type" value="Genomic_DNA"/>
</dbReference>
<dbReference type="Proteomes" id="UP001152797">
    <property type="component" value="Unassembled WGS sequence"/>
</dbReference>
<dbReference type="InterPro" id="IPR029033">
    <property type="entry name" value="His_PPase_superfam"/>
</dbReference>
<dbReference type="InterPro" id="IPR013078">
    <property type="entry name" value="His_Pase_superF_clade-1"/>
</dbReference>
<organism evidence="2">
    <name type="scientific">Cladocopium goreaui</name>
    <dbReference type="NCBI Taxonomy" id="2562237"/>
    <lineage>
        <taxon>Eukaryota</taxon>
        <taxon>Sar</taxon>
        <taxon>Alveolata</taxon>
        <taxon>Dinophyceae</taxon>
        <taxon>Suessiales</taxon>
        <taxon>Symbiodiniaceae</taxon>
        <taxon>Cladocopium</taxon>
    </lineage>
</organism>
<dbReference type="Pfam" id="PF00300">
    <property type="entry name" value="His_Phos_1"/>
    <property type="match status" value="1"/>
</dbReference>
<dbReference type="GO" id="GO:0016791">
    <property type="term" value="F:phosphatase activity"/>
    <property type="evidence" value="ECO:0007669"/>
    <property type="project" value="TreeGrafter"/>
</dbReference>
<accession>A0A9P1M424</accession>
<dbReference type="InterPro" id="IPR050275">
    <property type="entry name" value="PGM_Phosphatase"/>
</dbReference>
<feature type="compositionally biased region" description="Basic and acidic residues" evidence="1">
    <location>
        <begin position="1"/>
        <end position="12"/>
    </location>
</feature>
<evidence type="ECO:0000256" key="1">
    <source>
        <dbReference type="SAM" id="MobiDB-lite"/>
    </source>
</evidence>
<evidence type="ECO:0000313" key="2">
    <source>
        <dbReference type="EMBL" id="CAI4020361.1"/>
    </source>
</evidence>
<protein>
    <submittedName>
        <fullName evidence="2">Uncharacterized protein</fullName>
    </submittedName>
</protein>
<dbReference type="CDD" id="cd07067">
    <property type="entry name" value="HP_PGM_like"/>
    <property type="match status" value="1"/>
</dbReference>
<dbReference type="EMBL" id="CAMXCT020006805">
    <property type="protein sequence ID" value="CAL1173736.1"/>
    <property type="molecule type" value="Genomic_DNA"/>
</dbReference>
<dbReference type="SMART" id="SM00855">
    <property type="entry name" value="PGAM"/>
    <property type="match status" value="1"/>
</dbReference>
<feature type="region of interest" description="Disordered" evidence="1">
    <location>
        <begin position="1"/>
        <end position="58"/>
    </location>
</feature>
<keyword evidence="4" id="KW-1185">Reference proteome</keyword>
<dbReference type="Gene3D" id="3.40.50.1240">
    <property type="entry name" value="Phosphoglycerate mutase-like"/>
    <property type="match status" value="1"/>
</dbReference>